<organism evidence="3 4">
    <name type="scientific">Popillia japonica</name>
    <name type="common">Japanese beetle</name>
    <dbReference type="NCBI Taxonomy" id="7064"/>
    <lineage>
        <taxon>Eukaryota</taxon>
        <taxon>Metazoa</taxon>
        <taxon>Ecdysozoa</taxon>
        <taxon>Arthropoda</taxon>
        <taxon>Hexapoda</taxon>
        <taxon>Insecta</taxon>
        <taxon>Pterygota</taxon>
        <taxon>Neoptera</taxon>
        <taxon>Endopterygota</taxon>
        <taxon>Coleoptera</taxon>
        <taxon>Polyphaga</taxon>
        <taxon>Scarabaeiformia</taxon>
        <taxon>Scarabaeidae</taxon>
        <taxon>Rutelinae</taxon>
        <taxon>Popillia</taxon>
    </lineage>
</organism>
<dbReference type="Pfam" id="PF10545">
    <property type="entry name" value="MADF_DNA_bdg"/>
    <property type="match status" value="1"/>
</dbReference>
<keyword evidence="4" id="KW-1185">Reference proteome</keyword>
<protein>
    <submittedName>
        <fullName evidence="3">Alcohol dehydrogenase transcription factor Myb/SANT-like</fullName>
    </submittedName>
</protein>
<evidence type="ECO:0000259" key="2">
    <source>
        <dbReference type="Pfam" id="PF10545"/>
    </source>
</evidence>
<gene>
    <name evidence="3" type="ORF">QE152_g34311</name>
</gene>
<evidence type="ECO:0000313" key="4">
    <source>
        <dbReference type="Proteomes" id="UP001458880"/>
    </source>
</evidence>
<accession>A0AAW1IU42</accession>
<dbReference type="Proteomes" id="UP001458880">
    <property type="component" value="Unassembled WGS sequence"/>
</dbReference>
<reference evidence="3 4" key="1">
    <citation type="journal article" date="2024" name="BMC Genomics">
        <title>De novo assembly and annotation of Popillia japonica's genome with initial clues to its potential as an invasive pest.</title>
        <authorList>
            <person name="Cucini C."/>
            <person name="Boschi S."/>
            <person name="Funari R."/>
            <person name="Cardaioli E."/>
            <person name="Iannotti N."/>
            <person name="Marturano G."/>
            <person name="Paoli F."/>
            <person name="Bruttini M."/>
            <person name="Carapelli A."/>
            <person name="Frati F."/>
            <person name="Nardi F."/>
        </authorList>
    </citation>
    <scope>NUCLEOTIDE SEQUENCE [LARGE SCALE GENOMIC DNA]</scope>
    <source>
        <strain evidence="3">DMR45628</strain>
    </source>
</reference>
<proteinExistence type="predicted"/>
<name>A0AAW1IU42_POPJA</name>
<sequence length="143" mass="16789">MYTCWLYLQCYVLAANCKERWKNLRTVFVRKLKLPPSGSARKNRKPYYLMESMQFIFPFIKTQNNDEMPSNVLIPSESDIGEALKFTDEVREENDFEQSTQSQEIRLEPTAVQIPDPPAKKKKKQTALTDVDRAFIDFEDIRS</sequence>
<feature type="region of interest" description="Disordered" evidence="1">
    <location>
        <begin position="92"/>
        <end position="126"/>
    </location>
</feature>
<dbReference type="EMBL" id="JASPKY010000547">
    <property type="protein sequence ID" value="KAK9693274.1"/>
    <property type="molecule type" value="Genomic_DNA"/>
</dbReference>
<feature type="domain" description="MADF" evidence="2">
    <location>
        <begin position="15"/>
        <end position="56"/>
    </location>
</feature>
<dbReference type="InterPro" id="IPR006578">
    <property type="entry name" value="MADF-dom"/>
</dbReference>
<comment type="caution">
    <text evidence="3">The sequence shown here is derived from an EMBL/GenBank/DDBJ whole genome shotgun (WGS) entry which is preliminary data.</text>
</comment>
<evidence type="ECO:0000313" key="3">
    <source>
        <dbReference type="EMBL" id="KAK9693274.1"/>
    </source>
</evidence>
<dbReference type="AlphaFoldDB" id="A0AAW1IU42"/>
<evidence type="ECO:0000256" key="1">
    <source>
        <dbReference type="SAM" id="MobiDB-lite"/>
    </source>
</evidence>